<dbReference type="GO" id="GO:0003676">
    <property type="term" value="F:nucleic acid binding"/>
    <property type="evidence" value="ECO:0007669"/>
    <property type="project" value="InterPro"/>
</dbReference>
<dbReference type="AlphaFoldDB" id="A0A1G9W3B5"/>
<dbReference type="RefSeq" id="WP_091771719.1">
    <property type="nucleotide sequence ID" value="NZ_FNHG01000022.1"/>
</dbReference>
<evidence type="ECO:0000313" key="3">
    <source>
        <dbReference type="Proteomes" id="UP000199759"/>
    </source>
</evidence>
<evidence type="ECO:0000313" key="2">
    <source>
        <dbReference type="EMBL" id="SDM78980.1"/>
    </source>
</evidence>
<keyword evidence="3" id="KW-1185">Reference proteome</keyword>
<evidence type="ECO:0000259" key="1">
    <source>
        <dbReference type="Pfam" id="PF18899"/>
    </source>
</evidence>
<dbReference type="InterPro" id="IPR043714">
    <property type="entry name" value="DUF5655"/>
</dbReference>
<dbReference type="EMBL" id="FNHG01000022">
    <property type="protein sequence ID" value="SDM78980.1"/>
    <property type="molecule type" value="Genomic_DNA"/>
</dbReference>
<dbReference type="Pfam" id="PF18899">
    <property type="entry name" value="DUF5655"/>
    <property type="match status" value="1"/>
</dbReference>
<feature type="domain" description="DUF5655" evidence="1">
    <location>
        <begin position="194"/>
        <end position="306"/>
    </location>
</feature>
<dbReference type="OrthoDB" id="9798761at2"/>
<dbReference type="Gene3D" id="3.40.1350.10">
    <property type="match status" value="1"/>
</dbReference>
<dbReference type="STRING" id="144026.SAMN04488568_12221"/>
<proteinExistence type="predicted"/>
<dbReference type="InterPro" id="IPR011856">
    <property type="entry name" value="tRNA_endonuc-like_dom_sf"/>
</dbReference>
<gene>
    <name evidence="2" type="ORF">SAMN04488568_12221</name>
</gene>
<name>A0A1G9W3B5_9PROT</name>
<reference evidence="2 3" key="1">
    <citation type="submission" date="2016-10" db="EMBL/GenBank/DDBJ databases">
        <authorList>
            <person name="de Groot N.N."/>
        </authorList>
    </citation>
    <scope>NUCLEOTIDE SEQUENCE [LARGE SCALE GENOMIC DNA]</scope>
    <source>
        <strain evidence="2 3">DSM 16077</strain>
    </source>
</reference>
<accession>A0A1G9W3B5</accession>
<organism evidence="2 3">
    <name type="scientific">Maricaulis salignorans</name>
    <dbReference type="NCBI Taxonomy" id="144026"/>
    <lineage>
        <taxon>Bacteria</taxon>
        <taxon>Pseudomonadati</taxon>
        <taxon>Pseudomonadota</taxon>
        <taxon>Alphaproteobacteria</taxon>
        <taxon>Maricaulales</taxon>
        <taxon>Maricaulaceae</taxon>
        <taxon>Maricaulis</taxon>
    </lineage>
</organism>
<dbReference type="Proteomes" id="UP000199759">
    <property type="component" value="Unassembled WGS sequence"/>
</dbReference>
<protein>
    <submittedName>
        <fullName evidence="2">Predicted transport protein</fullName>
    </submittedName>
</protein>
<sequence length="308" mass="34480">MSDLKLFRLHDDRVAEIHGKAAALEKSLQALIERNLETFLGVRFLASEFSTGREHGGRMDTLGIDENGCPVIIEYKRATNANVINQGLFYLDWLVTHRGDFEMLVLKNLGAEAAQAVEWSAPRLICIAGDFSKYDEHAIKQMNHNIELIRYMRFGDDLLMLEQVNAVSAPTNGAAAAQVMSSVSSGSRAGDKTVSDYLAQADQELTDRFDALKEYLINLGDDVQVKALKKYFAFKRIKNFACVEVHTRTRNLLVYVKVDPDTIQLEKGFTRDVRKIGHFGTGDLEIVITSAADFERAKPLLDLSYENG</sequence>